<keyword evidence="3 11" id="KW-0349">Heme</keyword>
<keyword evidence="4" id="KW-0812">Transmembrane</keyword>
<name>A0AAN8Z6Z0_9MAGN</name>
<dbReference type="Proteomes" id="UP001370490">
    <property type="component" value="Unassembled WGS sequence"/>
</dbReference>
<keyword evidence="8 11" id="KW-0408">Iron</keyword>
<gene>
    <name evidence="13" type="ORF">RJ641_005817</name>
</gene>
<dbReference type="AlphaFoldDB" id="A0AAN8Z6Z0"/>
<keyword evidence="9 12" id="KW-0503">Monooxygenase</keyword>
<organism evidence="13 14">
    <name type="scientific">Dillenia turbinata</name>
    <dbReference type="NCBI Taxonomy" id="194707"/>
    <lineage>
        <taxon>Eukaryota</taxon>
        <taxon>Viridiplantae</taxon>
        <taxon>Streptophyta</taxon>
        <taxon>Embryophyta</taxon>
        <taxon>Tracheophyta</taxon>
        <taxon>Spermatophyta</taxon>
        <taxon>Magnoliopsida</taxon>
        <taxon>eudicotyledons</taxon>
        <taxon>Gunneridae</taxon>
        <taxon>Pentapetalae</taxon>
        <taxon>Dilleniales</taxon>
        <taxon>Dilleniaceae</taxon>
        <taxon>Dillenia</taxon>
    </lineage>
</organism>
<evidence type="ECO:0000256" key="5">
    <source>
        <dbReference type="ARBA" id="ARBA00022723"/>
    </source>
</evidence>
<dbReference type="Pfam" id="PF00067">
    <property type="entry name" value="p450"/>
    <property type="match status" value="1"/>
</dbReference>
<dbReference type="PRINTS" id="PR00463">
    <property type="entry name" value="EP450I"/>
</dbReference>
<dbReference type="GO" id="GO:0004497">
    <property type="term" value="F:monooxygenase activity"/>
    <property type="evidence" value="ECO:0007669"/>
    <property type="project" value="UniProtKB-KW"/>
</dbReference>
<evidence type="ECO:0000256" key="1">
    <source>
        <dbReference type="ARBA" id="ARBA00004370"/>
    </source>
</evidence>
<proteinExistence type="inferred from homology"/>
<comment type="similarity">
    <text evidence="2 12">Belongs to the cytochrome P450 family.</text>
</comment>
<protein>
    <submittedName>
        <fullName evidence="13">Cytochrome P450</fullName>
    </submittedName>
</protein>
<comment type="caution">
    <text evidence="13">The sequence shown here is derived from an EMBL/GenBank/DDBJ whole genome shotgun (WGS) entry which is preliminary data.</text>
</comment>
<evidence type="ECO:0000313" key="13">
    <source>
        <dbReference type="EMBL" id="KAK6927226.1"/>
    </source>
</evidence>
<keyword evidence="5 11" id="KW-0479">Metal-binding</keyword>
<dbReference type="PRINTS" id="PR00385">
    <property type="entry name" value="P450"/>
</dbReference>
<dbReference type="InterPro" id="IPR001128">
    <property type="entry name" value="Cyt_P450"/>
</dbReference>
<dbReference type="EMBL" id="JBAMMX010000014">
    <property type="protein sequence ID" value="KAK6927226.1"/>
    <property type="molecule type" value="Genomic_DNA"/>
</dbReference>
<dbReference type="GO" id="GO:0020037">
    <property type="term" value="F:heme binding"/>
    <property type="evidence" value="ECO:0007669"/>
    <property type="project" value="InterPro"/>
</dbReference>
<dbReference type="PROSITE" id="PS00086">
    <property type="entry name" value="CYTOCHROME_P450"/>
    <property type="match status" value="1"/>
</dbReference>
<dbReference type="InterPro" id="IPR050665">
    <property type="entry name" value="Cytochrome_P450_Monooxygen"/>
</dbReference>
<accession>A0AAN8Z6Z0</accession>
<dbReference type="GO" id="GO:0016020">
    <property type="term" value="C:membrane"/>
    <property type="evidence" value="ECO:0007669"/>
    <property type="project" value="UniProtKB-SubCell"/>
</dbReference>
<evidence type="ECO:0000256" key="12">
    <source>
        <dbReference type="RuleBase" id="RU000461"/>
    </source>
</evidence>
<keyword evidence="7 12" id="KW-0560">Oxidoreductase</keyword>
<evidence type="ECO:0000256" key="3">
    <source>
        <dbReference type="ARBA" id="ARBA00022617"/>
    </source>
</evidence>
<evidence type="ECO:0000256" key="4">
    <source>
        <dbReference type="ARBA" id="ARBA00022692"/>
    </source>
</evidence>
<reference evidence="13 14" key="1">
    <citation type="submission" date="2023-12" db="EMBL/GenBank/DDBJ databases">
        <title>A high-quality genome assembly for Dillenia turbinata (Dilleniales).</title>
        <authorList>
            <person name="Chanderbali A."/>
        </authorList>
    </citation>
    <scope>NUCLEOTIDE SEQUENCE [LARGE SCALE GENOMIC DNA]</scope>
    <source>
        <strain evidence="13">LSX21</strain>
        <tissue evidence="13">Leaf</tissue>
    </source>
</reference>
<evidence type="ECO:0000256" key="2">
    <source>
        <dbReference type="ARBA" id="ARBA00010617"/>
    </source>
</evidence>
<dbReference type="GO" id="GO:0005506">
    <property type="term" value="F:iron ion binding"/>
    <property type="evidence" value="ECO:0007669"/>
    <property type="project" value="InterPro"/>
</dbReference>
<comment type="cofactor">
    <cofactor evidence="11">
        <name>heme</name>
        <dbReference type="ChEBI" id="CHEBI:30413"/>
    </cofactor>
</comment>
<evidence type="ECO:0000256" key="7">
    <source>
        <dbReference type="ARBA" id="ARBA00023002"/>
    </source>
</evidence>
<keyword evidence="6" id="KW-1133">Transmembrane helix</keyword>
<evidence type="ECO:0000313" key="14">
    <source>
        <dbReference type="Proteomes" id="UP001370490"/>
    </source>
</evidence>
<dbReference type="Gene3D" id="1.10.630.10">
    <property type="entry name" value="Cytochrome P450"/>
    <property type="match status" value="1"/>
</dbReference>
<keyword evidence="14" id="KW-1185">Reference proteome</keyword>
<evidence type="ECO:0000256" key="6">
    <source>
        <dbReference type="ARBA" id="ARBA00022989"/>
    </source>
</evidence>
<dbReference type="SUPFAM" id="SSF48264">
    <property type="entry name" value="Cytochrome P450"/>
    <property type="match status" value="1"/>
</dbReference>
<evidence type="ECO:0000256" key="9">
    <source>
        <dbReference type="ARBA" id="ARBA00023033"/>
    </source>
</evidence>
<feature type="binding site" description="axial binding residue" evidence="11">
    <location>
        <position position="136"/>
    </location>
    <ligand>
        <name>heme</name>
        <dbReference type="ChEBI" id="CHEBI:30413"/>
    </ligand>
    <ligandPart>
        <name>Fe</name>
        <dbReference type="ChEBI" id="CHEBI:18248"/>
    </ligandPart>
</feature>
<evidence type="ECO:0000256" key="10">
    <source>
        <dbReference type="ARBA" id="ARBA00023136"/>
    </source>
</evidence>
<dbReference type="InterPro" id="IPR017972">
    <property type="entry name" value="Cyt_P450_CS"/>
</dbReference>
<evidence type="ECO:0000256" key="11">
    <source>
        <dbReference type="PIRSR" id="PIRSR602401-1"/>
    </source>
</evidence>
<comment type="subcellular location">
    <subcellularLocation>
        <location evidence="1">Membrane</location>
    </subcellularLocation>
</comment>
<sequence>MTVDDLIGECKLFYFAGQETTSNWLTWTVILLSMYPDWQEKAREEVLQVSMILNEVFRPYPPVTSLFRYTHQPKIGDFTIPAGVELRLPMLLLHYDPEYWGDDVEEFKPERFAEGVSKAAKNQLAFYPFGWGPRICLGQTFATIEAKLAIAMILQNFWFELSPSYAPFQVITLQPQRGAPIILHSLNQKE</sequence>
<dbReference type="PANTHER" id="PTHR24282">
    <property type="entry name" value="CYTOCHROME P450 FAMILY MEMBER"/>
    <property type="match status" value="1"/>
</dbReference>
<dbReference type="InterPro" id="IPR036396">
    <property type="entry name" value="Cyt_P450_sf"/>
</dbReference>
<evidence type="ECO:0000256" key="8">
    <source>
        <dbReference type="ARBA" id="ARBA00023004"/>
    </source>
</evidence>
<keyword evidence="10" id="KW-0472">Membrane</keyword>
<dbReference type="GO" id="GO:0016705">
    <property type="term" value="F:oxidoreductase activity, acting on paired donors, with incorporation or reduction of molecular oxygen"/>
    <property type="evidence" value="ECO:0007669"/>
    <property type="project" value="InterPro"/>
</dbReference>
<dbReference type="InterPro" id="IPR002401">
    <property type="entry name" value="Cyt_P450_E_grp-I"/>
</dbReference>
<dbReference type="PANTHER" id="PTHR24282:SF148">
    <property type="entry name" value="CYTOCHROME P450 72A15-LIKE"/>
    <property type="match status" value="1"/>
</dbReference>